<evidence type="ECO:0000313" key="2">
    <source>
        <dbReference type="Proteomes" id="UP001163603"/>
    </source>
</evidence>
<dbReference type="EMBL" id="CM047738">
    <property type="protein sequence ID" value="KAJ0047007.1"/>
    <property type="molecule type" value="Genomic_DNA"/>
</dbReference>
<accession>A0ACC0Z9U9</accession>
<keyword evidence="2" id="KW-1185">Reference proteome</keyword>
<evidence type="ECO:0000313" key="1">
    <source>
        <dbReference type="EMBL" id="KAJ0047007.1"/>
    </source>
</evidence>
<name>A0ACC0Z9U9_9ROSI</name>
<comment type="caution">
    <text evidence="1">The sequence shown here is derived from an EMBL/GenBank/DDBJ whole genome shotgun (WGS) entry which is preliminary data.</text>
</comment>
<sequence length="142" mass="16595">MSWILGSMEPHLILSLRPHRSAKAMWNYLKQVYNQDNNARRFQLKLAIANYTQGDLSLQDYYFGFLTFWSDYSDLVTTKRDQFLMKLRPDFESIRASLVNRDHVPTLEACFGELLRKGKGRDMSTTQCYSCKKYGHIAPNCP</sequence>
<reference evidence="2" key="1">
    <citation type="journal article" date="2023" name="G3 (Bethesda)">
        <title>Genome assembly and association tests identify interacting loci associated with vigor, precocity, and sex in interspecific pistachio rootstocks.</title>
        <authorList>
            <person name="Palmer W."/>
            <person name="Jacygrad E."/>
            <person name="Sagayaradj S."/>
            <person name="Cavanaugh K."/>
            <person name="Han R."/>
            <person name="Bertier L."/>
            <person name="Beede B."/>
            <person name="Kafkas S."/>
            <person name="Golino D."/>
            <person name="Preece J."/>
            <person name="Michelmore R."/>
        </authorList>
    </citation>
    <scope>NUCLEOTIDE SEQUENCE [LARGE SCALE GENOMIC DNA]</scope>
</reference>
<proteinExistence type="predicted"/>
<protein>
    <submittedName>
        <fullName evidence="1">Uncharacterized protein</fullName>
    </submittedName>
</protein>
<gene>
    <name evidence="1" type="ORF">Pint_05362</name>
</gene>
<organism evidence="1 2">
    <name type="scientific">Pistacia integerrima</name>
    <dbReference type="NCBI Taxonomy" id="434235"/>
    <lineage>
        <taxon>Eukaryota</taxon>
        <taxon>Viridiplantae</taxon>
        <taxon>Streptophyta</taxon>
        <taxon>Embryophyta</taxon>
        <taxon>Tracheophyta</taxon>
        <taxon>Spermatophyta</taxon>
        <taxon>Magnoliopsida</taxon>
        <taxon>eudicotyledons</taxon>
        <taxon>Gunneridae</taxon>
        <taxon>Pentapetalae</taxon>
        <taxon>rosids</taxon>
        <taxon>malvids</taxon>
        <taxon>Sapindales</taxon>
        <taxon>Anacardiaceae</taxon>
        <taxon>Pistacia</taxon>
    </lineage>
</organism>
<dbReference type="Proteomes" id="UP001163603">
    <property type="component" value="Chromosome 3"/>
</dbReference>